<protein>
    <submittedName>
        <fullName evidence="2">NAD_binding_11 domain-containing protein</fullName>
    </submittedName>
</protein>
<dbReference type="Proteomes" id="UP000025227">
    <property type="component" value="Unplaced"/>
</dbReference>
<sequence length="131" mass="13976">MSVAMNENCFGASSGAAAYFSGFRQAAPQFVAVYGKELCISIGNLHCTLTSLTSPLSCNSDAWNHLLAKASIKASFEGSEVSSPRISSLIGNGTSPMYEFIERDRKGGYIPGEFVKLLKLISQLQQRSASG</sequence>
<evidence type="ECO:0000313" key="2">
    <source>
        <dbReference type="WBParaSite" id="HCON_00032285-00001"/>
    </source>
</evidence>
<organism evidence="1 2">
    <name type="scientific">Haemonchus contortus</name>
    <name type="common">Barber pole worm</name>
    <dbReference type="NCBI Taxonomy" id="6289"/>
    <lineage>
        <taxon>Eukaryota</taxon>
        <taxon>Metazoa</taxon>
        <taxon>Ecdysozoa</taxon>
        <taxon>Nematoda</taxon>
        <taxon>Chromadorea</taxon>
        <taxon>Rhabditida</taxon>
        <taxon>Rhabditina</taxon>
        <taxon>Rhabditomorpha</taxon>
        <taxon>Strongyloidea</taxon>
        <taxon>Trichostrongylidae</taxon>
        <taxon>Haemonchus</taxon>
    </lineage>
</organism>
<accession>A0A7I4Y1T8</accession>
<reference evidence="2" key="1">
    <citation type="submission" date="2020-12" db="UniProtKB">
        <authorList>
            <consortium name="WormBaseParasite"/>
        </authorList>
    </citation>
    <scope>IDENTIFICATION</scope>
    <source>
        <strain evidence="2">MHco3</strain>
    </source>
</reference>
<dbReference type="WBParaSite" id="HCON_00032285-00001">
    <property type="protein sequence ID" value="HCON_00032285-00001"/>
    <property type="gene ID" value="HCON_00032285"/>
</dbReference>
<keyword evidence="1" id="KW-1185">Reference proteome</keyword>
<dbReference type="AlphaFoldDB" id="A0A7I4Y1T8"/>
<evidence type="ECO:0000313" key="1">
    <source>
        <dbReference type="Proteomes" id="UP000025227"/>
    </source>
</evidence>
<name>A0A7I4Y1T8_HAECO</name>
<proteinExistence type="predicted"/>